<proteinExistence type="predicted"/>
<gene>
    <name evidence="2" type="ORF">OUY24_31395</name>
</gene>
<evidence type="ECO:0000313" key="2">
    <source>
        <dbReference type="EMBL" id="MDA0645155.1"/>
    </source>
</evidence>
<dbReference type="Proteomes" id="UP001212498">
    <property type="component" value="Unassembled WGS sequence"/>
</dbReference>
<dbReference type="InterPro" id="IPR036388">
    <property type="entry name" value="WH-like_DNA-bd_sf"/>
</dbReference>
<dbReference type="InterPro" id="IPR007367">
    <property type="entry name" value="DUF433"/>
</dbReference>
<organism evidence="2 3">
    <name type="scientific">Nonomuraea ferruginea</name>
    <dbReference type="NCBI Taxonomy" id="46174"/>
    <lineage>
        <taxon>Bacteria</taxon>
        <taxon>Bacillati</taxon>
        <taxon>Actinomycetota</taxon>
        <taxon>Actinomycetes</taxon>
        <taxon>Streptosporangiales</taxon>
        <taxon>Streptosporangiaceae</taxon>
        <taxon>Nonomuraea</taxon>
    </lineage>
</organism>
<sequence>MDDIRTRTGLLNQSDAARFLGIPQQTFNHWARGYERGRPLLHVLPQPIEHRMATVPFVAMAEAYVLDALRAAGVKPRKIRPALERLQREFGQYVLVAPELATDGIDVLWDFSKTSPEGEGLIEGTTGQRVIREIVTDYLQYIVRAEDGYPAMLRLRHWAPSKIVVDPLRSFGQPIFEESRTRVSDVAAMVRAGEDFEVIADELGVTVEDVRTAARIFVGHAA</sequence>
<evidence type="ECO:0000313" key="3">
    <source>
        <dbReference type="Proteomes" id="UP001212498"/>
    </source>
</evidence>
<dbReference type="Pfam" id="PF21321">
    <property type="entry name" value="HTH_66"/>
    <property type="match status" value="1"/>
</dbReference>
<dbReference type="InterPro" id="IPR048708">
    <property type="entry name" value="VapB45-like_HTH"/>
</dbReference>
<comment type="caution">
    <text evidence="2">The sequence shown here is derived from an EMBL/GenBank/DDBJ whole genome shotgun (WGS) entry which is preliminary data.</text>
</comment>
<accession>A0ABT4T7N5</accession>
<dbReference type="EMBL" id="JAPNUD010000125">
    <property type="protein sequence ID" value="MDA0645155.1"/>
    <property type="molecule type" value="Genomic_DNA"/>
</dbReference>
<dbReference type="InterPro" id="IPR009057">
    <property type="entry name" value="Homeodomain-like_sf"/>
</dbReference>
<name>A0ABT4T7N5_9ACTN</name>
<dbReference type="SUPFAM" id="SSF46689">
    <property type="entry name" value="Homeodomain-like"/>
    <property type="match status" value="1"/>
</dbReference>
<dbReference type="Gene3D" id="1.10.10.10">
    <property type="entry name" value="Winged helix-like DNA-binding domain superfamily/Winged helix DNA-binding domain"/>
    <property type="match status" value="1"/>
</dbReference>
<evidence type="ECO:0000259" key="1">
    <source>
        <dbReference type="Pfam" id="PF21321"/>
    </source>
</evidence>
<protein>
    <submittedName>
        <fullName evidence="2">DUF433 domain-containing protein</fullName>
    </submittedName>
</protein>
<reference evidence="2 3" key="1">
    <citation type="submission" date="2022-11" db="EMBL/GenBank/DDBJ databases">
        <title>Nonomuraea corallina sp. nov., a new species of the genus Nonomuraea isolated from sea side sediment in Thai sea.</title>
        <authorList>
            <person name="Ngamcharungchit C."/>
            <person name="Matsumoto A."/>
            <person name="Suriyachadkun C."/>
            <person name="Panbangred W."/>
            <person name="Inahashi Y."/>
            <person name="Intra B."/>
        </authorList>
    </citation>
    <scope>NUCLEOTIDE SEQUENCE [LARGE SCALE GENOMIC DNA]</scope>
    <source>
        <strain evidence="2 3">DSM 43553</strain>
    </source>
</reference>
<keyword evidence="3" id="KW-1185">Reference proteome</keyword>
<feature type="domain" description="Putative antitoxin VapB45-like DNA-binding HTH" evidence="1">
    <location>
        <begin position="10"/>
        <end position="83"/>
    </location>
</feature>
<dbReference type="RefSeq" id="WP_148036948.1">
    <property type="nucleotide sequence ID" value="NZ_BAABFD010000019.1"/>
</dbReference>
<dbReference type="Pfam" id="PF04255">
    <property type="entry name" value="DUF433"/>
    <property type="match status" value="1"/>
</dbReference>